<organism evidence="2 3">
    <name type="scientific">Rhodotorula toruloides</name>
    <name type="common">Yeast</name>
    <name type="synonym">Rhodosporidium toruloides</name>
    <dbReference type="NCBI Taxonomy" id="5286"/>
    <lineage>
        <taxon>Eukaryota</taxon>
        <taxon>Fungi</taxon>
        <taxon>Dikarya</taxon>
        <taxon>Basidiomycota</taxon>
        <taxon>Pucciniomycotina</taxon>
        <taxon>Microbotryomycetes</taxon>
        <taxon>Sporidiobolales</taxon>
        <taxon>Sporidiobolaceae</taxon>
        <taxon>Rhodotorula</taxon>
    </lineage>
</organism>
<proteinExistence type="predicted"/>
<dbReference type="EMBL" id="BJWK01000003">
    <property type="protein sequence ID" value="GEM07350.1"/>
    <property type="molecule type" value="Genomic_DNA"/>
</dbReference>
<feature type="region of interest" description="Disordered" evidence="1">
    <location>
        <begin position="53"/>
        <end position="75"/>
    </location>
</feature>
<sequence>MSIATSASPSESLLSTLRAFTRALETRRSLQAELEQALSSFITSTPASLSTGADVLSASTGPTRPDESSAQPNGAATLSTCASEALRPPSEEELQEVLQIGFAGLVEIKEEVKVLQAELERKWERDDLARVVGRIEGWESERIRATLERDQLRRLQSLQPGLDFDSSIAEKNSLRDSLARQIQEEVQEVHAEIAELAAAAEE</sequence>
<dbReference type="Proteomes" id="UP000321518">
    <property type="component" value="Unassembled WGS sequence"/>
</dbReference>
<accession>A0A511KAG6</accession>
<comment type="caution">
    <text evidence="2">The sequence shown here is derived from an EMBL/GenBank/DDBJ whole genome shotgun (WGS) entry which is preliminary data.</text>
</comment>
<name>A0A511KAG6_RHOTO</name>
<gene>
    <name evidence="2" type="ORF">Rt10032_c03g1367</name>
</gene>
<evidence type="ECO:0000313" key="2">
    <source>
        <dbReference type="EMBL" id="GEM07350.1"/>
    </source>
</evidence>
<reference evidence="2 3" key="1">
    <citation type="submission" date="2019-07" db="EMBL/GenBank/DDBJ databases">
        <title>Rhodotorula toruloides NBRC10032 genome sequencing.</title>
        <authorList>
            <person name="Shida Y."/>
            <person name="Takaku H."/>
            <person name="Ogasawara W."/>
            <person name="Mori K."/>
        </authorList>
    </citation>
    <scope>NUCLEOTIDE SEQUENCE [LARGE SCALE GENOMIC DNA]</scope>
    <source>
        <strain evidence="2 3">NBRC10032</strain>
    </source>
</reference>
<evidence type="ECO:0000256" key="1">
    <source>
        <dbReference type="SAM" id="MobiDB-lite"/>
    </source>
</evidence>
<dbReference type="OrthoDB" id="2504279at2759"/>
<evidence type="ECO:0000313" key="3">
    <source>
        <dbReference type="Proteomes" id="UP000321518"/>
    </source>
</evidence>
<dbReference type="AlphaFoldDB" id="A0A511KAG6"/>
<protein>
    <submittedName>
        <fullName evidence="2">Uncharacterized protein</fullName>
    </submittedName>
</protein>